<evidence type="ECO:0000256" key="5">
    <source>
        <dbReference type="ARBA" id="ARBA00022695"/>
    </source>
</evidence>
<dbReference type="NCBIfam" id="TIGR00573">
    <property type="entry name" value="dnaq"/>
    <property type="match status" value="1"/>
</dbReference>
<dbReference type="OrthoDB" id="9804290at2"/>
<dbReference type="RefSeq" id="WP_138987714.1">
    <property type="nucleotide sequence ID" value="NZ_CP043869.1"/>
</dbReference>
<evidence type="ECO:0000256" key="13">
    <source>
        <dbReference type="ARBA" id="ARBA00023211"/>
    </source>
</evidence>
<dbReference type="InterPro" id="IPR006309">
    <property type="entry name" value="DnaQ_proteo"/>
</dbReference>
<evidence type="ECO:0000256" key="4">
    <source>
        <dbReference type="ARBA" id="ARBA00022679"/>
    </source>
</evidence>
<dbReference type="EC" id="2.7.7.7" evidence="2 18"/>
<evidence type="ECO:0000256" key="7">
    <source>
        <dbReference type="ARBA" id="ARBA00022722"/>
    </source>
</evidence>
<keyword evidence="21" id="KW-1185">Reference proteome</keyword>
<dbReference type="InterPro" id="IPR012337">
    <property type="entry name" value="RNaseH-like_sf"/>
</dbReference>
<dbReference type="InterPro" id="IPR013520">
    <property type="entry name" value="Ribonucl_H"/>
</dbReference>
<dbReference type="CDD" id="cd06131">
    <property type="entry name" value="DNA_pol_III_epsilon_Ecoli_like"/>
    <property type="match status" value="1"/>
</dbReference>
<gene>
    <name evidence="18 20" type="primary">dnaQ</name>
    <name evidence="20" type="ORF">F0U83_09720</name>
</gene>
<keyword evidence="6 18" id="KW-0235">DNA replication</keyword>
<dbReference type="AlphaFoldDB" id="A0A5P1RBK5"/>
<feature type="domain" description="Exonuclease" evidence="19">
    <location>
        <begin position="2"/>
        <end position="174"/>
    </location>
</feature>
<dbReference type="Pfam" id="PF00929">
    <property type="entry name" value="RNase_T"/>
    <property type="match status" value="1"/>
</dbReference>
<dbReference type="GO" id="GO:0003677">
    <property type="term" value="F:DNA binding"/>
    <property type="evidence" value="ECO:0007669"/>
    <property type="project" value="InterPro"/>
</dbReference>
<dbReference type="EMBL" id="CP043869">
    <property type="protein sequence ID" value="QEQ96977.1"/>
    <property type="molecule type" value="Genomic_DNA"/>
</dbReference>
<organism evidence="20 21">
    <name type="scientific">Neptunomonas concharum</name>
    <dbReference type="NCBI Taxonomy" id="1031538"/>
    <lineage>
        <taxon>Bacteria</taxon>
        <taxon>Pseudomonadati</taxon>
        <taxon>Pseudomonadota</taxon>
        <taxon>Gammaproteobacteria</taxon>
        <taxon>Oceanospirillales</taxon>
        <taxon>Oceanospirillaceae</taxon>
        <taxon>Neptunomonas</taxon>
    </lineage>
</organism>
<feature type="binding site" evidence="17">
    <location>
        <position position="7"/>
    </location>
    <ligand>
        <name>a divalent metal cation</name>
        <dbReference type="ChEBI" id="CHEBI:60240"/>
        <label>1</label>
        <note>catalytic</note>
    </ligand>
</feature>
<dbReference type="SUPFAM" id="SSF53098">
    <property type="entry name" value="Ribonuclease H-like"/>
    <property type="match status" value="1"/>
</dbReference>
<feature type="binding site" evidence="16">
    <location>
        <position position="9"/>
    </location>
    <ligand>
        <name>substrate</name>
    </ligand>
</feature>
<evidence type="ECO:0000256" key="12">
    <source>
        <dbReference type="ARBA" id="ARBA00022932"/>
    </source>
</evidence>
<evidence type="ECO:0000256" key="18">
    <source>
        <dbReference type="RuleBase" id="RU364087"/>
    </source>
</evidence>
<dbReference type="GO" id="GO:0005829">
    <property type="term" value="C:cytosol"/>
    <property type="evidence" value="ECO:0007669"/>
    <property type="project" value="TreeGrafter"/>
</dbReference>
<accession>A0A5P1RBK5</accession>
<feature type="binding site" evidence="17">
    <location>
        <position position="157"/>
    </location>
    <ligand>
        <name>a divalent metal cation</name>
        <dbReference type="ChEBI" id="CHEBI:60240"/>
        <label>1</label>
        <note>catalytic</note>
    </ligand>
</feature>
<keyword evidence="5 18" id="KW-0548">Nucleotidyltransferase</keyword>
<dbReference type="NCBIfam" id="TIGR01406">
    <property type="entry name" value="dnaQ_proteo"/>
    <property type="match status" value="1"/>
</dbReference>
<keyword evidence="11 17" id="KW-0460">Magnesium</keyword>
<dbReference type="Gene3D" id="3.30.420.10">
    <property type="entry name" value="Ribonuclease H-like superfamily/Ribonuclease H"/>
    <property type="match status" value="1"/>
</dbReference>
<evidence type="ECO:0000256" key="2">
    <source>
        <dbReference type="ARBA" id="ARBA00012417"/>
    </source>
</evidence>
<evidence type="ECO:0000256" key="16">
    <source>
        <dbReference type="PIRSR" id="PIRSR606309-2"/>
    </source>
</evidence>
<dbReference type="GO" id="GO:0046872">
    <property type="term" value="F:metal ion binding"/>
    <property type="evidence" value="ECO:0007669"/>
    <property type="project" value="UniProtKB-KW"/>
</dbReference>
<keyword evidence="8 17" id="KW-0479">Metal-binding</keyword>
<keyword evidence="13 17" id="KW-0464">Manganese</keyword>
<evidence type="ECO:0000256" key="8">
    <source>
        <dbReference type="ARBA" id="ARBA00022723"/>
    </source>
</evidence>
<dbReference type="FunFam" id="3.30.420.10:FF:000012">
    <property type="entry name" value="DNA polymerase III subunit epsilon"/>
    <property type="match status" value="1"/>
</dbReference>
<dbReference type="InterPro" id="IPR036397">
    <property type="entry name" value="RNaseH_sf"/>
</dbReference>
<evidence type="ECO:0000256" key="6">
    <source>
        <dbReference type="ARBA" id="ARBA00022705"/>
    </source>
</evidence>
<proteinExistence type="predicted"/>
<comment type="catalytic activity">
    <reaction evidence="14 18">
        <text>DNA(n) + a 2'-deoxyribonucleoside 5'-triphosphate = DNA(n+1) + diphosphate</text>
        <dbReference type="Rhea" id="RHEA:22508"/>
        <dbReference type="Rhea" id="RHEA-COMP:17339"/>
        <dbReference type="Rhea" id="RHEA-COMP:17340"/>
        <dbReference type="ChEBI" id="CHEBI:33019"/>
        <dbReference type="ChEBI" id="CHEBI:61560"/>
        <dbReference type="ChEBI" id="CHEBI:173112"/>
        <dbReference type="EC" id="2.7.7.7"/>
    </reaction>
</comment>
<name>A0A5P1RBK5_9GAMM</name>
<dbReference type="GO" id="GO:0045004">
    <property type="term" value="P:DNA replication proofreading"/>
    <property type="evidence" value="ECO:0007669"/>
    <property type="project" value="TreeGrafter"/>
</dbReference>
<feature type="binding site" evidence="16">
    <location>
        <position position="52"/>
    </location>
    <ligand>
        <name>substrate</name>
    </ligand>
</feature>
<reference evidence="20 21" key="1">
    <citation type="journal article" date="2019" name="Biochem. Eng. J.">
        <title>Metabolic engineering of the marine bacteria Neptunomonas concharum for the production of acetoin and meso-2,3-butanediol from acetate.</title>
        <authorList>
            <person name="Li W."/>
            <person name="Pu N."/>
            <person name="Liu C.-X."/>
            <person name="Yuan Q.-P."/>
            <person name="Li Z.-J."/>
        </authorList>
    </citation>
    <scope>NUCLEOTIDE SEQUENCE [LARGE SCALE GENOMIC DNA]</scope>
    <source>
        <strain evidence="20 21">JCM17730</strain>
    </source>
</reference>
<keyword evidence="12 18" id="KW-0239">DNA-directed DNA polymerase</keyword>
<evidence type="ECO:0000256" key="11">
    <source>
        <dbReference type="ARBA" id="ARBA00022842"/>
    </source>
</evidence>
<dbReference type="PANTHER" id="PTHR30231:SF41">
    <property type="entry name" value="DNA POLYMERASE III SUBUNIT EPSILON"/>
    <property type="match status" value="1"/>
</dbReference>
<dbReference type="GO" id="GO:0008408">
    <property type="term" value="F:3'-5' exonuclease activity"/>
    <property type="evidence" value="ECO:0007669"/>
    <property type="project" value="TreeGrafter"/>
</dbReference>
<evidence type="ECO:0000256" key="3">
    <source>
        <dbReference type="ARBA" id="ARBA00020352"/>
    </source>
</evidence>
<dbReference type="InterPro" id="IPR006054">
    <property type="entry name" value="DnaQ"/>
</dbReference>
<dbReference type="GO" id="GO:0003887">
    <property type="term" value="F:DNA-directed DNA polymerase activity"/>
    <property type="evidence" value="ECO:0007669"/>
    <property type="project" value="UniProtKB-KW"/>
</dbReference>
<keyword evidence="7 18" id="KW-0540">Nuclease</keyword>
<feature type="binding site" evidence="16">
    <location>
        <position position="7"/>
    </location>
    <ligand>
        <name>substrate</name>
    </ligand>
</feature>
<evidence type="ECO:0000256" key="17">
    <source>
        <dbReference type="PIRSR" id="PIRSR606309-3"/>
    </source>
</evidence>
<sequence>MRQIILDTETTGLEWKDGHNIIEIGCVEMERRRLTGQTYHQYIKPDRLIDEEAISVHGITNEALENEPKFKEVADAFLDFVRGAELIIHNAAFDIGFLDAELSRNGYDVRMRDICTVTDSLLLARRKHPGQKNNLDALCKRYGIDNSHRELHGALLDSEILADVYLALTGGQTTLMLGEHDEAEQNGEATFKRVGEEALALKVLSATPEEISSHEQFLDLLDKKSGGSCLWRSQEMSEAD</sequence>
<evidence type="ECO:0000256" key="9">
    <source>
        <dbReference type="ARBA" id="ARBA00022801"/>
    </source>
</evidence>
<feature type="binding site" evidence="16">
    <location>
        <position position="57"/>
    </location>
    <ligand>
        <name>substrate</name>
    </ligand>
</feature>
<dbReference type="Proteomes" id="UP000324760">
    <property type="component" value="Chromosome"/>
</dbReference>
<dbReference type="NCBIfam" id="NF004316">
    <property type="entry name" value="PRK05711.1"/>
    <property type="match status" value="1"/>
</dbReference>
<evidence type="ECO:0000256" key="1">
    <source>
        <dbReference type="ARBA" id="ARBA00001936"/>
    </source>
</evidence>
<comment type="subunit">
    <text evidence="18">DNA polymerase III contains a core (composed of alpha, epsilon and theta chains) that associates with a tau subunit. This core dimerizes to form the POLIII' complex. PolIII' associates with the gamma complex (composed of gamma, delta, delta', psi and chi chains) and with the beta chain to form the complete DNA polymerase III complex.</text>
</comment>
<feature type="binding site" evidence="16">
    <location>
        <position position="157"/>
    </location>
    <ligand>
        <name>substrate</name>
    </ligand>
</feature>
<dbReference type="KEGG" id="ncu:F0U83_09720"/>
<comment type="function">
    <text evidence="18">DNA polymerase III is a complex, multichain enzyme responsible for most of the replicative synthesis in bacteria. The epsilon subunit contain the editing function and is a proofreading 3'-5' exonuclease.</text>
</comment>
<keyword evidence="10 18" id="KW-0269">Exonuclease</keyword>
<evidence type="ECO:0000256" key="15">
    <source>
        <dbReference type="PIRSR" id="PIRSR606309-1"/>
    </source>
</evidence>
<comment type="cofactor">
    <cofactor evidence="1 18">
        <name>Mn(2+)</name>
        <dbReference type="ChEBI" id="CHEBI:29035"/>
    </cofactor>
</comment>
<comment type="cofactor">
    <cofactor evidence="17">
        <name>Mg(2+)</name>
        <dbReference type="ChEBI" id="CHEBI:18420"/>
    </cofactor>
    <cofactor evidence="17">
        <name>Mn(2+)</name>
        <dbReference type="ChEBI" id="CHEBI:29035"/>
    </cofactor>
    <text evidence="17">Binds 2 divalent metal cations. Magnesium or manganese.</text>
</comment>
<evidence type="ECO:0000313" key="21">
    <source>
        <dbReference type="Proteomes" id="UP000324760"/>
    </source>
</evidence>
<dbReference type="PANTHER" id="PTHR30231">
    <property type="entry name" value="DNA POLYMERASE III SUBUNIT EPSILON"/>
    <property type="match status" value="1"/>
</dbReference>
<keyword evidence="9 18" id="KW-0378">Hydrolase</keyword>
<evidence type="ECO:0000313" key="20">
    <source>
        <dbReference type="EMBL" id="QEQ96977.1"/>
    </source>
</evidence>
<evidence type="ECO:0000259" key="19">
    <source>
        <dbReference type="SMART" id="SM00479"/>
    </source>
</evidence>
<dbReference type="SMART" id="SM00479">
    <property type="entry name" value="EXOIII"/>
    <property type="match status" value="1"/>
</dbReference>
<feature type="binding site" evidence="17">
    <location>
        <position position="9"/>
    </location>
    <ligand>
        <name>a divalent metal cation</name>
        <dbReference type="ChEBI" id="CHEBI:60240"/>
        <label>1</label>
        <note>catalytic</note>
    </ligand>
</feature>
<evidence type="ECO:0000256" key="10">
    <source>
        <dbReference type="ARBA" id="ARBA00022839"/>
    </source>
</evidence>
<protein>
    <recommendedName>
        <fullName evidence="3 18">DNA polymerase III subunit epsilon</fullName>
        <ecNumber evidence="2 18">2.7.7.7</ecNumber>
    </recommendedName>
</protein>
<keyword evidence="4 18" id="KW-0808">Transferase</keyword>
<evidence type="ECO:0000256" key="14">
    <source>
        <dbReference type="ARBA" id="ARBA00049244"/>
    </source>
</evidence>
<feature type="active site" description="Proton acceptor" evidence="15">
    <location>
        <position position="152"/>
    </location>
</feature>